<dbReference type="PANTHER" id="PTHR42924:SF3">
    <property type="entry name" value="POLYMERASE_HISTIDINOL PHOSPHATASE N-TERMINAL DOMAIN-CONTAINING PROTEIN"/>
    <property type="match status" value="1"/>
</dbReference>
<accession>A0A4Q9KMK1</accession>
<dbReference type="SMART" id="SM00481">
    <property type="entry name" value="POLIIIAc"/>
    <property type="match status" value="1"/>
</dbReference>
<dbReference type="OrthoDB" id="9804333at2"/>
<dbReference type="PANTHER" id="PTHR42924">
    <property type="entry name" value="EXONUCLEASE"/>
    <property type="match status" value="1"/>
</dbReference>
<reference evidence="2 3" key="1">
    <citation type="submission" date="2019-01" db="EMBL/GenBank/DDBJ databases">
        <title>Lactibacter flavus gen. nov., sp. nov., a novel bacterium of the family Propionibacteriaceae isolated from raw milk and dairy products.</title>
        <authorList>
            <person name="Huptas C."/>
            <person name="Wenning M."/>
            <person name="Breitenwieser F."/>
            <person name="Doll E."/>
            <person name="Von Neubeck M."/>
            <person name="Busse H.-J."/>
            <person name="Scherer S."/>
        </authorList>
    </citation>
    <scope>NUCLEOTIDE SEQUENCE [LARGE SCALE GENOMIC DNA]</scope>
    <source>
        <strain evidence="3">DSM 22130 / JCM 15804 / WR061</strain>
    </source>
</reference>
<dbReference type="CDD" id="cd07438">
    <property type="entry name" value="PHP_HisPPase_AMP"/>
    <property type="match status" value="1"/>
</dbReference>
<proteinExistence type="predicted"/>
<name>A0A4Q9KMK1_PROTD</name>
<dbReference type="Pfam" id="PF02811">
    <property type="entry name" value="PHP"/>
    <property type="match status" value="1"/>
</dbReference>
<feature type="domain" description="Polymerase/histidinol phosphatase N-terminal" evidence="1">
    <location>
        <begin position="3"/>
        <end position="68"/>
    </location>
</feature>
<dbReference type="SUPFAM" id="SSF89550">
    <property type="entry name" value="PHP domain-like"/>
    <property type="match status" value="1"/>
</dbReference>
<dbReference type="InterPro" id="IPR003141">
    <property type="entry name" value="Pol/His_phosphatase_N"/>
</dbReference>
<gene>
    <name evidence="2" type="ORF">ET996_06690</name>
</gene>
<dbReference type="EMBL" id="SDMR01000006">
    <property type="protein sequence ID" value="TBT95200.1"/>
    <property type="molecule type" value="Genomic_DNA"/>
</dbReference>
<evidence type="ECO:0000313" key="3">
    <source>
        <dbReference type="Proteomes" id="UP000291933"/>
    </source>
</evidence>
<protein>
    <submittedName>
        <fullName evidence="2">PHP domain-containing protein</fullName>
    </submittedName>
</protein>
<comment type="caution">
    <text evidence="2">The sequence shown here is derived from an EMBL/GenBank/DDBJ whole genome shotgun (WGS) entry which is preliminary data.</text>
</comment>
<sequence length="285" mass="30365">MKIDLHLHSTVSDGTDAPAALMAAAKAAGLDAVALTDHDTFDGLEQGRAAASALGLEFLAGVEMSAEVGGHSVHLLGYGCRVDDPALAGELDAVRDGRFGRLPRLLRRLAELGMPLTEADVAVFAEDASSLGRPHVADAMVAKGYVRDRDEAFGRWLADDKPGYVPRYATPLVRAIELVRGASGVAVLAHPWSKRGRHDLSERYLRELAREHGLDGIEVDHPDHLPAERAILRGLVDELRLVATGSSDYHGTGKKAGYALGACLTDPDMYRRLVELIGARGGVVG</sequence>
<evidence type="ECO:0000259" key="1">
    <source>
        <dbReference type="SMART" id="SM00481"/>
    </source>
</evidence>
<dbReference type="InterPro" id="IPR052018">
    <property type="entry name" value="PHP_domain"/>
</dbReference>
<dbReference type="InterPro" id="IPR016195">
    <property type="entry name" value="Pol/histidinol_Pase-like"/>
</dbReference>
<evidence type="ECO:0000313" key="2">
    <source>
        <dbReference type="EMBL" id="TBT95200.1"/>
    </source>
</evidence>
<dbReference type="Proteomes" id="UP000291933">
    <property type="component" value="Unassembled WGS sequence"/>
</dbReference>
<dbReference type="Gene3D" id="1.10.150.650">
    <property type="match status" value="1"/>
</dbReference>
<dbReference type="GO" id="GO:0035312">
    <property type="term" value="F:5'-3' DNA exonuclease activity"/>
    <property type="evidence" value="ECO:0007669"/>
    <property type="project" value="TreeGrafter"/>
</dbReference>
<dbReference type="Gene3D" id="3.20.20.140">
    <property type="entry name" value="Metal-dependent hydrolases"/>
    <property type="match status" value="1"/>
</dbReference>
<keyword evidence="3" id="KW-1185">Reference proteome</keyword>
<dbReference type="InterPro" id="IPR004013">
    <property type="entry name" value="PHP_dom"/>
</dbReference>
<dbReference type="GO" id="GO:0004534">
    <property type="term" value="F:5'-3' RNA exonuclease activity"/>
    <property type="evidence" value="ECO:0007669"/>
    <property type="project" value="TreeGrafter"/>
</dbReference>
<dbReference type="AlphaFoldDB" id="A0A4Q9KMK1"/>
<organism evidence="2 3">
    <name type="scientific">Propioniciclava tarda</name>
    <dbReference type="NCBI Taxonomy" id="433330"/>
    <lineage>
        <taxon>Bacteria</taxon>
        <taxon>Bacillati</taxon>
        <taxon>Actinomycetota</taxon>
        <taxon>Actinomycetes</taxon>
        <taxon>Propionibacteriales</taxon>
        <taxon>Propionibacteriaceae</taxon>
        <taxon>Propioniciclava</taxon>
    </lineage>
</organism>